<dbReference type="AlphaFoldDB" id="A0A2T8IBZ1"/>
<dbReference type="Gramene" id="PVH35201">
    <property type="protein sequence ID" value="PVH35201"/>
    <property type="gene ID" value="PAHAL_7G125200"/>
</dbReference>
<feature type="compositionally biased region" description="Polar residues" evidence="1">
    <location>
        <begin position="1"/>
        <end position="10"/>
    </location>
</feature>
<feature type="compositionally biased region" description="Basic residues" evidence="1">
    <location>
        <begin position="14"/>
        <end position="31"/>
    </location>
</feature>
<gene>
    <name evidence="2" type="ORF">PAHAL_7G125200</name>
</gene>
<evidence type="ECO:0000313" key="2">
    <source>
        <dbReference type="EMBL" id="PVH35201.1"/>
    </source>
</evidence>
<organism evidence="2">
    <name type="scientific">Panicum hallii</name>
    <dbReference type="NCBI Taxonomy" id="206008"/>
    <lineage>
        <taxon>Eukaryota</taxon>
        <taxon>Viridiplantae</taxon>
        <taxon>Streptophyta</taxon>
        <taxon>Embryophyta</taxon>
        <taxon>Tracheophyta</taxon>
        <taxon>Spermatophyta</taxon>
        <taxon>Magnoliopsida</taxon>
        <taxon>Liliopsida</taxon>
        <taxon>Poales</taxon>
        <taxon>Poaceae</taxon>
        <taxon>PACMAD clade</taxon>
        <taxon>Panicoideae</taxon>
        <taxon>Panicodae</taxon>
        <taxon>Paniceae</taxon>
        <taxon>Panicinae</taxon>
        <taxon>Panicum</taxon>
        <taxon>Panicum sect. Panicum</taxon>
    </lineage>
</organism>
<name>A0A2T8IBZ1_9POAL</name>
<sequence length="138" mass="14848">MSLEPSTITAPNKARLRPCRHGRGARSRSRRNPSVVPIPSLPFPNNGARRRGARPSPGLRLPAPQPTTPTGKPARPARCSRRAVDFPRRDLSCSVGSGGSPRNLMLVAGSYGCEEGCWVPVGCTQRPISDGNERPVFL</sequence>
<feature type="region of interest" description="Disordered" evidence="1">
    <location>
        <begin position="1"/>
        <end position="83"/>
    </location>
</feature>
<dbReference type="EMBL" id="CM008052">
    <property type="protein sequence ID" value="PVH35201.1"/>
    <property type="molecule type" value="Genomic_DNA"/>
</dbReference>
<accession>A0A2T8IBZ1</accession>
<dbReference type="Proteomes" id="UP000243499">
    <property type="component" value="Chromosome 7"/>
</dbReference>
<evidence type="ECO:0000256" key="1">
    <source>
        <dbReference type="SAM" id="MobiDB-lite"/>
    </source>
</evidence>
<proteinExistence type="predicted"/>
<protein>
    <submittedName>
        <fullName evidence="2">Uncharacterized protein</fullName>
    </submittedName>
</protein>
<reference evidence="2" key="1">
    <citation type="submission" date="2018-04" db="EMBL/GenBank/DDBJ databases">
        <title>WGS assembly of Panicum hallii.</title>
        <authorList>
            <person name="Lovell J."/>
            <person name="Jenkins J."/>
            <person name="Lowry D."/>
            <person name="Mamidi S."/>
            <person name="Sreedasyam A."/>
            <person name="Weng X."/>
            <person name="Barry K."/>
            <person name="Bonette J."/>
            <person name="Campitelli B."/>
            <person name="Daum C."/>
            <person name="Gordon S."/>
            <person name="Gould B."/>
            <person name="Lipzen A."/>
            <person name="Macqueen A."/>
            <person name="Palacio-Mejia J."/>
            <person name="Plott C."/>
            <person name="Shakirov E."/>
            <person name="Shu S."/>
            <person name="Yoshinaga Y."/>
            <person name="Zane M."/>
            <person name="Rokhsar D."/>
            <person name="Grimwood J."/>
            <person name="Schmutz J."/>
            <person name="Juenger T."/>
        </authorList>
    </citation>
    <scope>NUCLEOTIDE SEQUENCE [LARGE SCALE GENOMIC DNA]</scope>
    <source>
        <strain evidence="2">FIL2</strain>
    </source>
</reference>